<dbReference type="CDD" id="cd07973">
    <property type="entry name" value="Spt4"/>
    <property type="match status" value="1"/>
</dbReference>
<evidence type="ECO:0000256" key="3">
    <source>
        <dbReference type="ARBA" id="ARBA00010464"/>
    </source>
</evidence>
<dbReference type="InterPro" id="IPR009287">
    <property type="entry name" value="Spt4"/>
</dbReference>
<keyword evidence="7" id="KW-0137">Centromere</keyword>
<sequence>MAILTSTIPAERKNLRACLLCGIVLPYKHFLSEGCPNCESLLQISASEDLVQECTSPIYEGILAVMQPTESWVAKWQRINRFVGGIYAVRVQGQLPEEIVEQLNHRGVQYRPRDGSMDD</sequence>
<dbReference type="Proteomes" id="UP000053447">
    <property type="component" value="Unassembled WGS sequence"/>
</dbReference>
<evidence type="ECO:0000256" key="7">
    <source>
        <dbReference type="ARBA" id="ARBA00023328"/>
    </source>
</evidence>
<dbReference type="GO" id="GO:0031934">
    <property type="term" value="C:mating-type region heterochromatin"/>
    <property type="evidence" value="ECO:0007669"/>
    <property type="project" value="EnsemblFungi"/>
</dbReference>
<dbReference type="GO" id="GO:0000776">
    <property type="term" value="C:kinetochore"/>
    <property type="evidence" value="ECO:0007669"/>
    <property type="project" value="EnsemblFungi"/>
</dbReference>
<dbReference type="GO" id="GO:2001208">
    <property type="term" value="P:negative regulation of transcription elongation by RNA polymerase I"/>
    <property type="evidence" value="ECO:0007669"/>
    <property type="project" value="EnsemblFungi"/>
</dbReference>
<reference evidence="11" key="1">
    <citation type="journal article" date="2016" name="Nat. Commun.">
        <title>Genome analysis of three Pneumocystis species reveals adaptation mechanisms to life exclusively in mammalian hosts.</title>
        <authorList>
            <person name="Ma L."/>
            <person name="Chen Z."/>
            <person name="Huang D.W."/>
            <person name="Kutty G."/>
            <person name="Ishihara M."/>
            <person name="Wang H."/>
            <person name="Abouelleil A."/>
            <person name="Bishop L."/>
            <person name="Davey E."/>
            <person name="Deng R."/>
            <person name="Deng X."/>
            <person name="Fan L."/>
            <person name="Fantoni G."/>
            <person name="Fitzgerald M."/>
            <person name="Gogineni E."/>
            <person name="Goldberg J.M."/>
            <person name="Handley G."/>
            <person name="Hu X."/>
            <person name="Huber C."/>
            <person name="Jiao X."/>
            <person name="Jones K."/>
            <person name="Levin J.Z."/>
            <person name="Liu Y."/>
            <person name="Macdonald P."/>
            <person name="Melnikov A."/>
            <person name="Raley C."/>
            <person name="Sassi M."/>
            <person name="Sherman B.T."/>
            <person name="Song X."/>
            <person name="Sykes S."/>
            <person name="Tran B."/>
            <person name="Walsh L."/>
            <person name="Xia Y."/>
            <person name="Yang J."/>
            <person name="Young S."/>
            <person name="Zeng Q."/>
            <person name="Zheng X."/>
            <person name="Stephens R."/>
            <person name="Nusbaum C."/>
            <person name="Birren B.W."/>
            <person name="Azadi P."/>
            <person name="Lempicki R.A."/>
            <person name="Cuomo C.A."/>
            <person name="Kovacs J.A."/>
        </authorList>
    </citation>
    <scope>NUCLEOTIDE SEQUENCE [LARGE SCALE GENOMIC DNA]</scope>
    <source>
        <strain evidence="11">RU7</strain>
    </source>
</reference>
<name>A0A0W4ZW18_PNEJ7</name>
<evidence type="ECO:0000313" key="10">
    <source>
        <dbReference type="EMBL" id="KTW32567.1"/>
    </source>
</evidence>
<gene>
    <name evidence="10" type="ORF">T551_00052</name>
</gene>
<accession>A0A0W4ZW18</accession>
<protein>
    <recommendedName>
        <fullName evidence="4 8">Transcription elongation factor SPT4</fullName>
    </recommendedName>
</protein>
<dbReference type="VEuPathDB" id="FungiDB:T551_00052"/>
<dbReference type="GO" id="GO:0090262">
    <property type="term" value="P:regulation of transcription-coupled nucleotide-excision repair"/>
    <property type="evidence" value="ECO:0007669"/>
    <property type="project" value="EnsemblFungi"/>
</dbReference>
<evidence type="ECO:0000259" key="9">
    <source>
        <dbReference type="SMART" id="SM01389"/>
    </source>
</evidence>
<dbReference type="RefSeq" id="XP_018231259.1">
    <property type="nucleotide sequence ID" value="XM_018372319.1"/>
</dbReference>
<evidence type="ECO:0000256" key="1">
    <source>
        <dbReference type="ARBA" id="ARBA00004123"/>
    </source>
</evidence>
<comment type="caution">
    <text evidence="10">The sequence shown here is derived from an EMBL/GenBank/DDBJ whole genome shotgun (WGS) entry which is preliminary data.</text>
</comment>
<organism evidence="10 11">
    <name type="scientific">Pneumocystis jirovecii (strain RU7)</name>
    <name type="common">Human pneumocystis pneumonia agent</name>
    <dbReference type="NCBI Taxonomy" id="1408657"/>
    <lineage>
        <taxon>Eukaryota</taxon>
        <taxon>Fungi</taxon>
        <taxon>Dikarya</taxon>
        <taxon>Ascomycota</taxon>
        <taxon>Taphrinomycotina</taxon>
        <taxon>Pneumocystomycetes</taxon>
        <taxon>Pneumocystaceae</taxon>
        <taxon>Pneumocystis</taxon>
    </lineage>
</organism>
<dbReference type="AlphaFoldDB" id="A0A0W4ZW18"/>
<dbReference type="GO" id="GO:0032044">
    <property type="term" value="C:DSIF complex"/>
    <property type="evidence" value="ECO:0007669"/>
    <property type="project" value="EnsemblFungi"/>
</dbReference>
<keyword evidence="5 8" id="KW-0804">Transcription</keyword>
<dbReference type="PIRSF" id="PIRSF025023">
    <property type="entry name" value="Spt4"/>
    <property type="match status" value="1"/>
</dbReference>
<dbReference type="GO" id="GO:2000232">
    <property type="term" value="P:regulation of rRNA processing"/>
    <property type="evidence" value="ECO:0007669"/>
    <property type="project" value="EnsemblFungi"/>
</dbReference>
<dbReference type="GO" id="GO:0010507">
    <property type="term" value="P:negative regulation of autophagy"/>
    <property type="evidence" value="ECO:0007669"/>
    <property type="project" value="EnsemblFungi"/>
</dbReference>
<comment type="function">
    <text evidence="8">The SPT4-SPT5 complex mediates both activation and inhibition of transcription elongation, and plays a role in pre-mRNA processing. This complex seems to be important for the stability of the RNA polymerase II elongation machinery on the chromatin template but not for the inherent ability of this machinery to translocate down the gene.</text>
</comment>
<dbReference type="GO" id="GO:0033553">
    <property type="term" value="C:rDNA heterochromatin"/>
    <property type="evidence" value="ECO:0007669"/>
    <property type="project" value="EnsemblFungi"/>
</dbReference>
<dbReference type="GO" id="GO:0008270">
    <property type="term" value="F:zinc ion binding"/>
    <property type="evidence" value="ECO:0007669"/>
    <property type="project" value="InterPro"/>
</dbReference>
<proteinExistence type="inferred from homology"/>
<comment type="subcellular location">
    <subcellularLocation>
        <location evidence="2">Chromosome</location>
        <location evidence="2">Centromere</location>
    </subcellularLocation>
    <subcellularLocation>
        <location evidence="1 8">Nucleus</location>
    </subcellularLocation>
</comment>
<dbReference type="GO" id="GO:0000182">
    <property type="term" value="F:rDNA binding"/>
    <property type="evidence" value="ECO:0007669"/>
    <property type="project" value="EnsemblFungi"/>
</dbReference>
<dbReference type="Gene3D" id="3.30.40.210">
    <property type="match status" value="1"/>
</dbReference>
<keyword evidence="11" id="KW-1185">Reference proteome</keyword>
<dbReference type="GO" id="GO:0140673">
    <property type="term" value="P:transcription elongation-coupled chromatin remodeling"/>
    <property type="evidence" value="ECO:0007669"/>
    <property type="project" value="InterPro"/>
</dbReference>
<evidence type="ECO:0000313" key="11">
    <source>
        <dbReference type="Proteomes" id="UP000053447"/>
    </source>
</evidence>
<dbReference type="GO" id="GO:0006370">
    <property type="term" value="P:7-methylguanosine mRNA capping"/>
    <property type="evidence" value="ECO:0007669"/>
    <property type="project" value="EnsemblFungi"/>
</dbReference>
<comment type="similarity">
    <text evidence="3 8">Belongs to the SPT4 family.</text>
</comment>
<dbReference type="PANTHER" id="PTHR12882">
    <property type="entry name" value="SUPPRESSOR OF TY 4"/>
    <property type="match status" value="1"/>
</dbReference>
<keyword evidence="6 8" id="KW-0539">Nucleus</keyword>
<dbReference type="SUPFAM" id="SSF63393">
    <property type="entry name" value="RNA polymerase subunits"/>
    <property type="match status" value="1"/>
</dbReference>
<dbReference type="GO" id="GO:0008298">
    <property type="term" value="P:intracellular mRNA localization"/>
    <property type="evidence" value="ECO:0007669"/>
    <property type="project" value="EnsemblFungi"/>
</dbReference>
<dbReference type="GeneID" id="28938574"/>
<dbReference type="STRING" id="1408657.A0A0W4ZW18"/>
<dbReference type="InterPro" id="IPR029040">
    <property type="entry name" value="RPABC4/Spt4"/>
</dbReference>
<dbReference type="GO" id="GO:0031507">
    <property type="term" value="P:heterochromatin formation"/>
    <property type="evidence" value="ECO:0007669"/>
    <property type="project" value="EnsemblFungi"/>
</dbReference>
<dbReference type="InterPro" id="IPR022800">
    <property type="entry name" value="Spt4/RpoE2_Znf"/>
</dbReference>
<evidence type="ECO:0000256" key="5">
    <source>
        <dbReference type="ARBA" id="ARBA00023163"/>
    </source>
</evidence>
<dbReference type="InterPro" id="IPR038510">
    <property type="entry name" value="Spt4_sf"/>
</dbReference>
<dbReference type="OrthoDB" id="248751at2759"/>
<evidence type="ECO:0000256" key="8">
    <source>
        <dbReference type="PIRNR" id="PIRNR025023"/>
    </source>
</evidence>
<dbReference type="GO" id="GO:0000993">
    <property type="term" value="F:RNA polymerase II complex binding"/>
    <property type="evidence" value="ECO:0007669"/>
    <property type="project" value="EnsemblFungi"/>
</dbReference>
<dbReference type="GO" id="GO:0003727">
    <property type="term" value="F:single-stranded RNA binding"/>
    <property type="evidence" value="ECO:0007669"/>
    <property type="project" value="EnsemblFungi"/>
</dbReference>
<dbReference type="GO" id="GO:0032968">
    <property type="term" value="P:positive regulation of transcription elongation by RNA polymerase II"/>
    <property type="evidence" value="ECO:0007669"/>
    <property type="project" value="EnsemblFungi"/>
</dbReference>
<dbReference type="EMBL" id="LFWA01000001">
    <property type="protein sequence ID" value="KTW32567.1"/>
    <property type="molecule type" value="Genomic_DNA"/>
</dbReference>
<dbReference type="eggNOG" id="KOG3490">
    <property type="taxonomic scope" value="Eukaryota"/>
</dbReference>
<feature type="domain" description="Spt4/RpoE2 zinc finger" evidence="9">
    <location>
        <begin position="15"/>
        <end position="92"/>
    </location>
</feature>
<dbReference type="SMART" id="SM01389">
    <property type="entry name" value="Spt4"/>
    <property type="match status" value="1"/>
</dbReference>
<evidence type="ECO:0000256" key="2">
    <source>
        <dbReference type="ARBA" id="ARBA00004584"/>
    </source>
</evidence>
<dbReference type="GO" id="GO:2001209">
    <property type="term" value="P:positive regulation of transcription elongation by RNA polymerase I"/>
    <property type="evidence" value="ECO:0007669"/>
    <property type="project" value="EnsemblFungi"/>
</dbReference>
<evidence type="ECO:0000256" key="6">
    <source>
        <dbReference type="ARBA" id="ARBA00023242"/>
    </source>
</evidence>
<evidence type="ECO:0000256" key="4">
    <source>
        <dbReference type="ARBA" id="ARBA00020182"/>
    </source>
</evidence>
<dbReference type="PANTHER" id="PTHR12882:SF1">
    <property type="entry name" value="TRANSCRIPTION ELONGATION FACTOR SPT4"/>
    <property type="match status" value="1"/>
</dbReference>
<dbReference type="GO" id="GO:0044877">
    <property type="term" value="F:protein-containing complex binding"/>
    <property type="evidence" value="ECO:0007669"/>
    <property type="project" value="EnsemblFungi"/>
</dbReference>
<dbReference type="Pfam" id="PF06093">
    <property type="entry name" value="Spt4"/>
    <property type="match status" value="1"/>
</dbReference>